<accession>A0A9D4DVX3</accession>
<evidence type="ECO:0000256" key="1">
    <source>
        <dbReference type="SAM" id="MobiDB-lite"/>
    </source>
</evidence>
<keyword evidence="3" id="KW-1185">Reference proteome</keyword>
<name>A0A9D4DVX3_DREPO</name>
<comment type="caution">
    <text evidence="2">The sequence shown here is derived from an EMBL/GenBank/DDBJ whole genome shotgun (WGS) entry which is preliminary data.</text>
</comment>
<organism evidence="2 3">
    <name type="scientific">Dreissena polymorpha</name>
    <name type="common">Zebra mussel</name>
    <name type="synonym">Mytilus polymorpha</name>
    <dbReference type="NCBI Taxonomy" id="45954"/>
    <lineage>
        <taxon>Eukaryota</taxon>
        <taxon>Metazoa</taxon>
        <taxon>Spiralia</taxon>
        <taxon>Lophotrochozoa</taxon>
        <taxon>Mollusca</taxon>
        <taxon>Bivalvia</taxon>
        <taxon>Autobranchia</taxon>
        <taxon>Heteroconchia</taxon>
        <taxon>Euheterodonta</taxon>
        <taxon>Imparidentia</taxon>
        <taxon>Neoheterodontei</taxon>
        <taxon>Myida</taxon>
        <taxon>Dreissenoidea</taxon>
        <taxon>Dreissenidae</taxon>
        <taxon>Dreissena</taxon>
    </lineage>
</organism>
<feature type="region of interest" description="Disordered" evidence="1">
    <location>
        <begin position="25"/>
        <end position="51"/>
    </location>
</feature>
<dbReference type="AlphaFoldDB" id="A0A9D4DVX3"/>
<protein>
    <submittedName>
        <fullName evidence="2">Uncharacterized protein</fullName>
    </submittedName>
</protein>
<evidence type="ECO:0000313" key="2">
    <source>
        <dbReference type="EMBL" id="KAH3754972.1"/>
    </source>
</evidence>
<evidence type="ECO:0000313" key="3">
    <source>
        <dbReference type="Proteomes" id="UP000828390"/>
    </source>
</evidence>
<reference evidence="2" key="2">
    <citation type="submission" date="2020-11" db="EMBL/GenBank/DDBJ databases">
        <authorList>
            <person name="McCartney M.A."/>
            <person name="Auch B."/>
            <person name="Kono T."/>
            <person name="Mallez S."/>
            <person name="Becker A."/>
            <person name="Gohl D.M."/>
            <person name="Silverstein K.A.T."/>
            <person name="Koren S."/>
            <person name="Bechman K.B."/>
            <person name="Herman A."/>
            <person name="Abrahante J.E."/>
            <person name="Garbe J."/>
        </authorList>
    </citation>
    <scope>NUCLEOTIDE SEQUENCE</scope>
    <source>
        <strain evidence="2">Duluth1</strain>
        <tissue evidence="2">Whole animal</tissue>
    </source>
</reference>
<feature type="compositionally biased region" description="Basic and acidic residues" evidence="1">
    <location>
        <begin position="28"/>
        <end position="51"/>
    </location>
</feature>
<sequence length="51" mass="6217">MIRDLYKQRDANDPKNKLTRCCAKRKRDLPPNEILRDEAKFHGRHFDRPRP</sequence>
<reference evidence="2" key="1">
    <citation type="journal article" date="2019" name="bioRxiv">
        <title>The Genome of the Zebra Mussel, Dreissena polymorpha: A Resource for Invasive Species Research.</title>
        <authorList>
            <person name="McCartney M.A."/>
            <person name="Auch B."/>
            <person name="Kono T."/>
            <person name="Mallez S."/>
            <person name="Zhang Y."/>
            <person name="Obille A."/>
            <person name="Becker A."/>
            <person name="Abrahante J.E."/>
            <person name="Garbe J."/>
            <person name="Badalamenti J.P."/>
            <person name="Herman A."/>
            <person name="Mangelson H."/>
            <person name="Liachko I."/>
            <person name="Sullivan S."/>
            <person name="Sone E.D."/>
            <person name="Koren S."/>
            <person name="Silverstein K.A.T."/>
            <person name="Beckman K.B."/>
            <person name="Gohl D.M."/>
        </authorList>
    </citation>
    <scope>NUCLEOTIDE SEQUENCE</scope>
    <source>
        <strain evidence="2">Duluth1</strain>
        <tissue evidence="2">Whole animal</tissue>
    </source>
</reference>
<proteinExistence type="predicted"/>
<dbReference type="Proteomes" id="UP000828390">
    <property type="component" value="Unassembled WGS sequence"/>
</dbReference>
<dbReference type="EMBL" id="JAIWYP010000010">
    <property type="protein sequence ID" value="KAH3754972.1"/>
    <property type="molecule type" value="Genomic_DNA"/>
</dbReference>
<gene>
    <name evidence="2" type="ORF">DPMN_189653</name>
</gene>